<comment type="similarity">
    <text evidence="2">Belongs to the glycosyl hydrolase 81 family.</text>
</comment>
<evidence type="ECO:0000256" key="9">
    <source>
        <dbReference type="SAM" id="MobiDB-lite"/>
    </source>
</evidence>
<dbReference type="AlphaFoldDB" id="A0A7R9YVY9"/>
<feature type="compositionally biased region" description="Pro residues" evidence="9">
    <location>
        <begin position="188"/>
        <end position="203"/>
    </location>
</feature>
<dbReference type="PANTHER" id="PTHR31983">
    <property type="entry name" value="ENDO-1,3(4)-BETA-GLUCANASE 1"/>
    <property type="match status" value="1"/>
</dbReference>
<dbReference type="GO" id="GO:0071555">
    <property type="term" value="P:cell wall organization"/>
    <property type="evidence" value="ECO:0007669"/>
    <property type="project" value="UniProtKB-KW"/>
</dbReference>
<dbReference type="PANTHER" id="PTHR31983:SF0">
    <property type="entry name" value="GLUCAN ENDO-1,3-BETA-D-GLUCOSIDASE 2"/>
    <property type="match status" value="1"/>
</dbReference>
<dbReference type="InterPro" id="IPR005200">
    <property type="entry name" value="Endo-beta-glucanase"/>
</dbReference>
<evidence type="ECO:0000256" key="1">
    <source>
        <dbReference type="ARBA" id="ARBA00000382"/>
    </source>
</evidence>
<comment type="catalytic activity">
    <reaction evidence="1">
        <text>Hydrolysis of (1-&gt;3)-beta-D-glucosidic linkages in (1-&gt;3)-beta-D-glucans.</text>
        <dbReference type="EC" id="3.2.1.39"/>
    </reaction>
</comment>
<dbReference type="GO" id="GO:0000272">
    <property type="term" value="P:polysaccharide catabolic process"/>
    <property type="evidence" value="ECO:0007669"/>
    <property type="project" value="UniProtKB-KW"/>
</dbReference>
<keyword evidence="8" id="KW-0624">Polysaccharide degradation</keyword>
<dbReference type="Pfam" id="PF17652">
    <property type="entry name" value="Glyco_hydro81C"/>
    <property type="match status" value="1"/>
</dbReference>
<evidence type="ECO:0000256" key="7">
    <source>
        <dbReference type="ARBA" id="ARBA00023316"/>
    </source>
</evidence>
<dbReference type="GO" id="GO:0052861">
    <property type="term" value="F:endo-1,3(4)-beta-glucanase activity"/>
    <property type="evidence" value="ECO:0007669"/>
    <property type="project" value="InterPro"/>
</dbReference>
<feature type="domain" description="Glycosyl hydrolase family 81 C-terminal" evidence="10">
    <location>
        <begin position="1"/>
        <end position="157"/>
    </location>
</feature>
<accession>A0A7R9YVY9</accession>
<evidence type="ECO:0000256" key="5">
    <source>
        <dbReference type="ARBA" id="ARBA00023277"/>
    </source>
</evidence>
<dbReference type="GO" id="GO:0042973">
    <property type="term" value="F:glucan endo-1,3-beta-D-glucosidase activity"/>
    <property type="evidence" value="ECO:0007669"/>
    <property type="project" value="UniProtKB-EC"/>
</dbReference>
<sequence length="211" mass="22841">MALLGDALRDAPLAALGRTLLASEAASAQAYWQMPSGSRVYPRPFRDNVVVGVLWGTKADYSTWFGDLPEYMTLIQALPFTPASTALLPAGWAGEAYAAAAFRAEAGAEPRITDGFRAMLHMLQAINDPDSAWDALLAMHTFRFHGEWSDLSKAWALYWTATRPPVVAPAVEAPAAALPPSLLDLDRPPPYPPASASEPPPYEQPSIPDFY</sequence>
<evidence type="ECO:0000256" key="4">
    <source>
        <dbReference type="ARBA" id="ARBA00022801"/>
    </source>
</evidence>
<keyword evidence="6" id="KW-0326">Glycosidase</keyword>
<keyword evidence="5" id="KW-0119">Carbohydrate metabolism</keyword>
<reference evidence="11" key="1">
    <citation type="submission" date="2021-01" db="EMBL/GenBank/DDBJ databases">
        <authorList>
            <person name="Corre E."/>
            <person name="Pelletier E."/>
            <person name="Niang G."/>
            <person name="Scheremetjew M."/>
            <person name="Finn R."/>
            <person name="Kale V."/>
            <person name="Holt S."/>
            <person name="Cochrane G."/>
            <person name="Meng A."/>
            <person name="Brown T."/>
            <person name="Cohen L."/>
        </authorList>
    </citation>
    <scope>NUCLEOTIDE SEQUENCE</scope>
    <source>
        <strain evidence="11">CCMP219</strain>
    </source>
</reference>
<gene>
    <name evidence="11" type="ORF">CEUR00632_LOCUS9679</name>
</gene>
<evidence type="ECO:0000256" key="3">
    <source>
        <dbReference type="ARBA" id="ARBA00012780"/>
    </source>
</evidence>
<name>A0A7R9YVY9_9CHLO</name>
<dbReference type="PROSITE" id="PS52008">
    <property type="entry name" value="GH81"/>
    <property type="match status" value="1"/>
</dbReference>
<proteinExistence type="inferred from homology"/>
<evidence type="ECO:0000313" key="11">
    <source>
        <dbReference type="EMBL" id="CAD8289640.1"/>
    </source>
</evidence>
<keyword evidence="7" id="KW-0961">Cell wall biogenesis/degradation</keyword>
<protein>
    <recommendedName>
        <fullName evidence="3">glucan endo-1,3-beta-D-glucosidase</fullName>
        <ecNumber evidence="3">3.2.1.39</ecNumber>
    </recommendedName>
</protein>
<feature type="region of interest" description="Disordered" evidence="9">
    <location>
        <begin position="179"/>
        <end position="211"/>
    </location>
</feature>
<dbReference type="InterPro" id="IPR040720">
    <property type="entry name" value="GH81_C"/>
</dbReference>
<dbReference type="EC" id="3.2.1.39" evidence="3"/>
<keyword evidence="4" id="KW-0378">Hydrolase</keyword>
<evidence type="ECO:0000256" key="8">
    <source>
        <dbReference type="ARBA" id="ARBA00023326"/>
    </source>
</evidence>
<evidence type="ECO:0000256" key="2">
    <source>
        <dbReference type="ARBA" id="ARBA00010730"/>
    </source>
</evidence>
<dbReference type="EMBL" id="HBEC01020859">
    <property type="protein sequence ID" value="CAD8289640.1"/>
    <property type="molecule type" value="Transcribed_RNA"/>
</dbReference>
<organism evidence="11">
    <name type="scientific">Chlamydomonas euryale</name>
    <dbReference type="NCBI Taxonomy" id="1486919"/>
    <lineage>
        <taxon>Eukaryota</taxon>
        <taxon>Viridiplantae</taxon>
        <taxon>Chlorophyta</taxon>
        <taxon>core chlorophytes</taxon>
        <taxon>Chlorophyceae</taxon>
        <taxon>CS clade</taxon>
        <taxon>Chlamydomonadales</taxon>
        <taxon>Chlamydomonadaceae</taxon>
        <taxon>Chlamydomonas</taxon>
    </lineage>
</organism>
<evidence type="ECO:0000256" key="6">
    <source>
        <dbReference type="ARBA" id="ARBA00023295"/>
    </source>
</evidence>
<evidence type="ECO:0000259" key="10">
    <source>
        <dbReference type="Pfam" id="PF17652"/>
    </source>
</evidence>